<dbReference type="Pfam" id="PF02470">
    <property type="entry name" value="MlaD"/>
    <property type="match status" value="1"/>
</dbReference>
<dbReference type="PANTHER" id="PTHR33371:SF4">
    <property type="entry name" value="INTERMEMBRANE PHOSPHOLIPID TRANSPORT SYSTEM BINDING PROTEIN MLAD"/>
    <property type="match status" value="1"/>
</dbReference>
<dbReference type="RefSeq" id="WP_103999347.1">
    <property type="nucleotide sequence ID" value="NZ_FNVP01000003.1"/>
</dbReference>
<keyword evidence="1" id="KW-0472">Membrane</keyword>
<sequence length="325" mass="35769">MKQTTSQKIRLGIFVIIGLLIFIVAVYFIGDKQKMFGKTNHLKAVFSNVNGLQIGNNVRYSGVNSGTIRGINMVNDSVIEVDMIIDKTLFSHIKKDAVAIIGSDGLVGSMIINIIPGKGAALPVEPGDEIKSLNRVRTDEMLNTLGITNKNAAQLTADLLEITAEIIKGKGTVGLLIRDSLIPKDLKETIRYLKITGKLTTESVLKLNHLIGSLDNKNNVIGVLKDTAVANNIKTIVHNLDKSSTEINKVVSNLNSTIKNVKEGKGALNYLSNDPKLVLKIDSTMTNIKEASFRLNENMEALKHNFLFRGYFKKQEKAKLKEQKK</sequence>
<keyword evidence="4" id="KW-1185">Reference proteome</keyword>
<evidence type="ECO:0000256" key="1">
    <source>
        <dbReference type="SAM" id="Phobius"/>
    </source>
</evidence>
<organism evidence="3 4">
    <name type="scientific">Flavobacterium urumqiense</name>
    <dbReference type="NCBI Taxonomy" id="935224"/>
    <lineage>
        <taxon>Bacteria</taxon>
        <taxon>Pseudomonadati</taxon>
        <taxon>Bacteroidota</taxon>
        <taxon>Flavobacteriia</taxon>
        <taxon>Flavobacteriales</taxon>
        <taxon>Flavobacteriaceae</taxon>
        <taxon>Flavobacterium</taxon>
    </lineage>
</organism>
<feature type="domain" description="Mce/MlaD" evidence="2">
    <location>
        <begin position="39"/>
        <end position="117"/>
    </location>
</feature>
<dbReference type="OrthoDB" id="9771725at2"/>
<dbReference type="AlphaFoldDB" id="A0A1H5VM29"/>
<evidence type="ECO:0000259" key="2">
    <source>
        <dbReference type="Pfam" id="PF02470"/>
    </source>
</evidence>
<dbReference type="InterPro" id="IPR003399">
    <property type="entry name" value="Mce/MlaD"/>
</dbReference>
<dbReference type="PANTHER" id="PTHR33371">
    <property type="entry name" value="INTERMEMBRANE PHOSPHOLIPID TRANSPORT SYSTEM BINDING PROTEIN MLAD-RELATED"/>
    <property type="match status" value="1"/>
</dbReference>
<keyword evidence="1" id="KW-1133">Transmembrane helix</keyword>
<dbReference type="InterPro" id="IPR052336">
    <property type="entry name" value="MlaD_Phospholipid_Transporter"/>
</dbReference>
<accession>A0A1H5VM29</accession>
<dbReference type="EMBL" id="FNVP01000003">
    <property type="protein sequence ID" value="SEF88362.1"/>
    <property type="molecule type" value="Genomic_DNA"/>
</dbReference>
<gene>
    <name evidence="3" type="ORF">SAMN04488130_103275</name>
</gene>
<evidence type="ECO:0000313" key="4">
    <source>
        <dbReference type="Proteomes" id="UP000236737"/>
    </source>
</evidence>
<protein>
    <submittedName>
        <fullName evidence="3">Phospholipid/cholesterol/gamma-HCH transport system substrate-binding protein</fullName>
    </submittedName>
</protein>
<reference evidence="4" key="1">
    <citation type="submission" date="2016-10" db="EMBL/GenBank/DDBJ databases">
        <authorList>
            <person name="Varghese N."/>
            <person name="Submissions S."/>
        </authorList>
    </citation>
    <scope>NUCLEOTIDE SEQUENCE [LARGE SCALE GENOMIC DNA]</scope>
    <source>
        <strain evidence="4">CGMCC 1.9230</strain>
    </source>
</reference>
<evidence type="ECO:0000313" key="3">
    <source>
        <dbReference type="EMBL" id="SEF88362.1"/>
    </source>
</evidence>
<dbReference type="Proteomes" id="UP000236737">
    <property type="component" value="Unassembled WGS sequence"/>
</dbReference>
<keyword evidence="1" id="KW-0812">Transmembrane</keyword>
<proteinExistence type="predicted"/>
<feature type="transmembrane region" description="Helical" evidence="1">
    <location>
        <begin position="12"/>
        <end position="30"/>
    </location>
</feature>
<name>A0A1H5VM29_9FLAO</name>